<dbReference type="RefSeq" id="WP_136383107.1">
    <property type="nucleotide sequence ID" value="NZ_SSOD01000001.1"/>
</dbReference>
<dbReference type="Gene3D" id="3.40.605.10">
    <property type="entry name" value="Aldehyde Dehydrogenase, Chain A, domain 1"/>
    <property type="match status" value="1"/>
</dbReference>
<dbReference type="InterPro" id="IPR015590">
    <property type="entry name" value="Aldehyde_DH_dom"/>
</dbReference>
<evidence type="ECO:0000313" key="3">
    <source>
        <dbReference type="EMBL" id="THF65214.1"/>
    </source>
</evidence>
<dbReference type="Proteomes" id="UP000307956">
    <property type="component" value="Unassembled WGS sequence"/>
</dbReference>
<protein>
    <submittedName>
        <fullName evidence="3">Aldehyde dehydrogenase family protein</fullName>
    </submittedName>
</protein>
<dbReference type="SUPFAM" id="SSF53720">
    <property type="entry name" value="ALDH-like"/>
    <property type="match status" value="1"/>
</dbReference>
<dbReference type="Pfam" id="PF00171">
    <property type="entry name" value="Aldedh"/>
    <property type="match status" value="1"/>
</dbReference>
<accession>A0A4S4B0P9</accession>
<dbReference type="Gene3D" id="3.40.309.10">
    <property type="entry name" value="Aldehyde Dehydrogenase, Chain A, domain 2"/>
    <property type="match status" value="1"/>
</dbReference>
<dbReference type="GO" id="GO:0016620">
    <property type="term" value="F:oxidoreductase activity, acting on the aldehyde or oxo group of donors, NAD or NADP as acceptor"/>
    <property type="evidence" value="ECO:0007669"/>
    <property type="project" value="InterPro"/>
</dbReference>
<dbReference type="InterPro" id="IPR016161">
    <property type="entry name" value="Ald_DH/histidinol_DH"/>
</dbReference>
<keyword evidence="1" id="KW-0560">Oxidoreductase</keyword>
<dbReference type="NCBIfam" id="NF047625">
    <property type="entry name" value="AcylSulfactDhSauS"/>
    <property type="match status" value="1"/>
</dbReference>
<proteinExistence type="predicted"/>
<dbReference type="AlphaFoldDB" id="A0A4S4B0P9"/>
<evidence type="ECO:0000259" key="2">
    <source>
        <dbReference type="Pfam" id="PF00171"/>
    </source>
</evidence>
<organism evidence="3 4">
    <name type="scientific">Pseudothauera rhizosphaerae</name>
    <dbReference type="NCBI Taxonomy" id="2565932"/>
    <lineage>
        <taxon>Bacteria</taxon>
        <taxon>Pseudomonadati</taxon>
        <taxon>Pseudomonadota</taxon>
        <taxon>Betaproteobacteria</taxon>
        <taxon>Rhodocyclales</taxon>
        <taxon>Zoogloeaceae</taxon>
        <taxon>Pseudothauera</taxon>
    </lineage>
</organism>
<evidence type="ECO:0000256" key="1">
    <source>
        <dbReference type="ARBA" id="ARBA00023002"/>
    </source>
</evidence>
<dbReference type="EMBL" id="SSOD01000001">
    <property type="protein sequence ID" value="THF65214.1"/>
    <property type="molecule type" value="Genomic_DNA"/>
</dbReference>
<dbReference type="InterPro" id="IPR016162">
    <property type="entry name" value="Ald_DH_N"/>
</dbReference>
<dbReference type="PANTHER" id="PTHR11699">
    <property type="entry name" value="ALDEHYDE DEHYDROGENASE-RELATED"/>
    <property type="match status" value="1"/>
</dbReference>
<name>A0A4S4B0P9_9RHOO</name>
<dbReference type="OrthoDB" id="9815791at2"/>
<sequence>MAGGIVAGLLARARAAQALFADADQRRADTAAAAAAWAILEPARNRRLAELAVRDTGFGDVEDKVRKNHRKTLGLLRDLHGAASVGVLREDPALGLTEIARPVGVVAAVTPSTNPAATPANKVINALKGRNAIVLAPSPKGASTCALLVGYIRHELEKASLPADLVQHLPPPGSKEQVAELMAGADLVVATGSRANVRAAYASGTPALGVGAGNVAAIVLPGADPATTARRIAASKTFDNATSCSSENALVLVGEAAQPVLDALQEEGAVLLDAAQKARLQATLFPAGRLSAECVARPAAEIAARAGLEGEAFRNARILLVEEEGVGPDFPFSGEKLSPVLTLYQVADFAAARDLVGRIYDYQGKGHSVGIHGGSADEIRALAETLPVCRVIVDQVHCVAVGGAFDNGLPFSLSMGCGTWGGNGFSDNLNYRHFLNVTRIVRPIPERVPRVEDLLGEYWREHGK</sequence>
<dbReference type="InterPro" id="IPR016163">
    <property type="entry name" value="Ald_DH_C"/>
</dbReference>
<evidence type="ECO:0000313" key="4">
    <source>
        <dbReference type="Proteomes" id="UP000307956"/>
    </source>
</evidence>
<keyword evidence="4" id="KW-1185">Reference proteome</keyword>
<gene>
    <name evidence="3" type="ORF">E6O51_01030</name>
</gene>
<comment type="caution">
    <text evidence="3">The sequence shown here is derived from an EMBL/GenBank/DDBJ whole genome shotgun (WGS) entry which is preliminary data.</text>
</comment>
<feature type="domain" description="Aldehyde dehydrogenase" evidence="2">
    <location>
        <begin position="11"/>
        <end position="267"/>
    </location>
</feature>
<reference evidence="3 4" key="1">
    <citation type="submission" date="2019-04" db="EMBL/GenBank/DDBJ databases">
        <title>Azoarcus rhizosphaerae sp. nov. isolated from rhizosphere of Ficus religiosa.</title>
        <authorList>
            <person name="Lin S.-Y."/>
            <person name="Hameed A."/>
            <person name="Hsu Y.-H."/>
            <person name="Young C.-C."/>
        </authorList>
    </citation>
    <scope>NUCLEOTIDE SEQUENCE [LARGE SCALE GENOMIC DNA]</scope>
    <source>
        <strain evidence="3 4">CC-YHH848</strain>
    </source>
</reference>